<dbReference type="EMBL" id="LR796925">
    <property type="protein sequence ID" value="CAB4174050.1"/>
    <property type="molecule type" value="Genomic_DNA"/>
</dbReference>
<protein>
    <submittedName>
        <fullName evidence="1">Uncharacterized protein</fullName>
    </submittedName>
</protein>
<reference evidence="1" key="1">
    <citation type="submission" date="2020-04" db="EMBL/GenBank/DDBJ databases">
        <authorList>
            <person name="Chiriac C."/>
            <person name="Salcher M."/>
            <person name="Ghai R."/>
            <person name="Kavagutti S V."/>
        </authorList>
    </citation>
    <scope>NUCLEOTIDE SEQUENCE</scope>
</reference>
<proteinExistence type="predicted"/>
<evidence type="ECO:0000313" key="2">
    <source>
        <dbReference type="EMBL" id="CAB4174050.1"/>
    </source>
</evidence>
<dbReference type="EMBL" id="LR796303">
    <property type="protein sequence ID" value="CAB4135502.1"/>
    <property type="molecule type" value="Genomic_DNA"/>
</dbReference>
<evidence type="ECO:0000313" key="3">
    <source>
        <dbReference type="EMBL" id="CAB4180427.1"/>
    </source>
</evidence>
<sequence length="47" mass="5668">MKNEEPLLAPVCSCGRYMEPEFLNVSTFTRPQYLIEWYCNRHKEETL</sequence>
<dbReference type="EMBL" id="LR797199">
    <property type="protein sequence ID" value="CAB4194008.1"/>
    <property type="molecule type" value="Genomic_DNA"/>
</dbReference>
<accession>A0A6J5LP55</accession>
<dbReference type="EMBL" id="LR796998">
    <property type="protein sequence ID" value="CAB4180427.1"/>
    <property type="molecule type" value="Genomic_DNA"/>
</dbReference>
<evidence type="ECO:0000313" key="4">
    <source>
        <dbReference type="EMBL" id="CAB4194008.1"/>
    </source>
</evidence>
<organism evidence="1">
    <name type="scientific">uncultured Caudovirales phage</name>
    <dbReference type="NCBI Taxonomy" id="2100421"/>
    <lineage>
        <taxon>Viruses</taxon>
        <taxon>Duplodnaviria</taxon>
        <taxon>Heunggongvirae</taxon>
        <taxon>Uroviricota</taxon>
        <taxon>Caudoviricetes</taxon>
        <taxon>Peduoviridae</taxon>
        <taxon>Maltschvirus</taxon>
        <taxon>Maltschvirus maltsch</taxon>
    </lineage>
</organism>
<evidence type="ECO:0000313" key="1">
    <source>
        <dbReference type="EMBL" id="CAB4135502.1"/>
    </source>
</evidence>
<gene>
    <name evidence="3" type="ORF">UFOVP1037_24</name>
    <name evidence="4" type="ORF">UFOVP1250_26</name>
    <name evidence="1" type="ORF">UFOVP287_29</name>
    <name evidence="2" type="ORF">UFOVP969_23</name>
</gene>
<name>A0A6J5LP55_9CAUD</name>